<dbReference type="InterPro" id="IPR018697">
    <property type="entry name" value="DUF2199"/>
</dbReference>
<reference evidence="1 2" key="1">
    <citation type="submission" date="2013-09" db="EMBL/GenBank/DDBJ databases">
        <title>Genome sequencing of Phaeobacter antarcticus sp. nov. SM1211.</title>
        <authorList>
            <person name="Zhang X.-Y."/>
            <person name="Liu C."/>
            <person name="Chen X.-L."/>
            <person name="Xie B.-B."/>
            <person name="Qin Q.-L."/>
            <person name="Rong J.-C."/>
            <person name="Zhang Y.-Z."/>
        </authorList>
    </citation>
    <scope>NUCLEOTIDE SEQUENCE [LARGE SCALE GENOMIC DNA]</scope>
    <source>
        <strain evidence="1 2">SM1211</strain>
    </source>
</reference>
<evidence type="ECO:0000313" key="2">
    <source>
        <dbReference type="Proteomes" id="UP000231259"/>
    </source>
</evidence>
<keyword evidence="2" id="KW-1185">Reference proteome</keyword>
<gene>
    <name evidence="1" type="ORF">P775_09580</name>
</gene>
<dbReference type="RefSeq" id="WP_099910703.1">
    <property type="nucleotide sequence ID" value="NZ_AWWI01000063.1"/>
</dbReference>
<protein>
    <recommendedName>
        <fullName evidence="3">DUF2199 domain-containing protein</fullName>
    </recommendedName>
</protein>
<dbReference type="Proteomes" id="UP000231259">
    <property type="component" value="Unassembled WGS sequence"/>
</dbReference>
<comment type="caution">
    <text evidence="1">The sequence shown here is derived from an EMBL/GenBank/DDBJ whole genome shotgun (WGS) entry which is preliminary data.</text>
</comment>
<evidence type="ECO:0000313" key="1">
    <source>
        <dbReference type="EMBL" id="PIL20380.1"/>
    </source>
</evidence>
<proteinExistence type="predicted"/>
<dbReference type="AlphaFoldDB" id="A0A2G8RFQ6"/>
<organism evidence="1 2">
    <name type="scientific">Puniceibacterium antarcticum</name>
    <dbReference type="NCBI Taxonomy" id="1206336"/>
    <lineage>
        <taxon>Bacteria</taxon>
        <taxon>Pseudomonadati</taxon>
        <taxon>Pseudomonadota</taxon>
        <taxon>Alphaproteobacteria</taxon>
        <taxon>Rhodobacterales</taxon>
        <taxon>Paracoccaceae</taxon>
        <taxon>Puniceibacterium</taxon>
    </lineage>
</organism>
<sequence>MSLLDLDARWRRFNDPDHACPCCGRQFSGVFDIGFEEPDDWPFGPRSEELLIAGEDKLSSELCRLGDRRFLRCVIALPLRGSDNERFFFGLWAEVSQADFYAYLDGSTEDGAPVTKLTATTANSLPLFPDAAQGILRPGSGLERPRLIVTDGPLGQAQSDGISFDDLLDIYAAADKDIRPHLLRD</sequence>
<dbReference type="EMBL" id="AWWI01000063">
    <property type="protein sequence ID" value="PIL20380.1"/>
    <property type="molecule type" value="Genomic_DNA"/>
</dbReference>
<evidence type="ECO:0008006" key="3">
    <source>
        <dbReference type="Google" id="ProtNLM"/>
    </source>
</evidence>
<dbReference type="OrthoDB" id="4404538at2"/>
<accession>A0A2G8RFQ6</accession>
<name>A0A2G8RFQ6_9RHOB</name>
<dbReference type="Pfam" id="PF09965">
    <property type="entry name" value="DUF2199"/>
    <property type="match status" value="1"/>
</dbReference>